<dbReference type="InterPro" id="IPR035906">
    <property type="entry name" value="MetI-like_sf"/>
</dbReference>
<protein>
    <submittedName>
        <fullName evidence="10">ABC transporter permease subunit</fullName>
    </submittedName>
</protein>
<keyword evidence="3" id="KW-1003">Cell membrane</keyword>
<proteinExistence type="inferred from homology"/>
<accession>A0A0W7TU48</accession>
<evidence type="ECO:0000259" key="8">
    <source>
        <dbReference type="PROSITE" id="PS50928"/>
    </source>
</evidence>
<dbReference type="EMBL" id="LMUA01000003">
    <property type="protein sequence ID" value="KUE77340.1"/>
    <property type="molecule type" value="Genomic_DNA"/>
</dbReference>
<feature type="transmembrane region" description="Helical" evidence="7">
    <location>
        <begin position="247"/>
        <end position="270"/>
    </location>
</feature>
<keyword evidence="2 7" id="KW-0813">Transport</keyword>
<evidence type="ECO:0000313" key="9">
    <source>
        <dbReference type="EMBL" id="KUE77340.1"/>
    </source>
</evidence>
<dbReference type="Gene3D" id="1.10.3720.10">
    <property type="entry name" value="MetI-like"/>
    <property type="match status" value="1"/>
</dbReference>
<dbReference type="InterPro" id="IPR000515">
    <property type="entry name" value="MetI-like"/>
</dbReference>
<dbReference type="PANTHER" id="PTHR43744">
    <property type="entry name" value="ABC TRANSPORTER PERMEASE PROTEIN MG189-RELATED-RELATED"/>
    <property type="match status" value="1"/>
</dbReference>
<comment type="caution">
    <text evidence="9">The sequence shown here is derived from an EMBL/GenBank/DDBJ whole genome shotgun (WGS) entry which is preliminary data.</text>
</comment>
<comment type="subcellular location">
    <subcellularLocation>
        <location evidence="1 7">Cell membrane</location>
        <topology evidence="1 7">Multi-pass membrane protein</topology>
    </subcellularLocation>
</comment>
<feature type="transmembrane region" description="Helical" evidence="7">
    <location>
        <begin position="147"/>
        <end position="167"/>
    </location>
</feature>
<evidence type="ECO:0000256" key="4">
    <source>
        <dbReference type="ARBA" id="ARBA00022692"/>
    </source>
</evidence>
<reference evidence="10 12" key="2">
    <citation type="journal article" date="2019" name="Nat. Med.">
        <title>A library of human gut bacterial isolates paired with longitudinal multiomics data enables mechanistic microbiome research.</title>
        <authorList>
            <person name="Poyet M."/>
            <person name="Groussin M."/>
            <person name="Gibbons S.M."/>
            <person name="Avila-Pacheco J."/>
            <person name="Jiang X."/>
            <person name="Kearney S.M."/>
            <person name="Perrotta A.R."/>
            <person name="Berdy B."/>
            <person name="Zhao S."/>
            <person name="Lieberman T.D."/>
            <person name="Swanson P.K."/>
            <person name="Smith M."/>
            <person name="Roesemann S."/>
            <person name="Alexander J.E."/>
            <person name="Rich S.A."/>
            <person name="Livny J."/>
            <person name="Vlamakis H."/>
            <person name="Clish C."/>
            <person name="Bullock K."/>
            <person name="Deik A."/>
            <person name="Scott J."/>
            <person name="Pierce K.A."/>
            <person name="Xavier R.J."/>
            <person name="Alm E.J."/>
        </authorList>
    </citation>
    <scope>NUCLEOTIDE SEQUENCE [LARGE SCALE GENOMIC DNA]</scope>
    <source>
        <strain evidence="10 12">BIOML-A4</strain>
    </source>
</reference>
<keyword evidence="6 7" id="KW-0472">Membrane</keyword>
<dbReference type="Pfam" id="PF00528">
    <property type="entry name" value="BPD_transp_1"/>
    <property type="match status" value="1"/>
</dbReference>
<dbReference type="SUPFAM" id="SSF161098">
    <property type="entry name" value="MetI-like"/>
    <property type="match status" value="1"/>
</dbReference>
<comment type="similarity">
    <text evidence="7">Belongs to the binding-protein-dependent transport system permease family.</text>
</comment>
<dbReference type="CDD" id="cd06261">
    <property type="entry name" value="TM_PBP2"/>
    <property type="match status" value="1"/>
</dbReference>
<evidence type="ECO:0000256" key="6">
    <source>
        <dbReference type="ARBA" id="ARBA00023136"/>
    </source>
</evidence>
<evidence type="ECO:0000256" key="7">
    <source>
        <dbReference type="RuleBase" id="RU363032"/>
    </source>
</evidence>
<dbReference type="GO" id="GO:0055085">
    <property type="term" value="P:transmembrane transport"/>
    <property type="evidence" value="ECO:0007669"/>
    <property type="project" value="InterPro"/>
</dbReference>
<evidence type="ECO:0000313" key="10">
    <source>
        <dbReference type="EMBL" id="MTS27869.1"/>
    </source>
</evidence>
<feature type="transmembrane region" description="Helical" evidence="7">
    <location>
        <begin position="21"/>
        <end position="39"/>
    </location>
</feature>
<dbReference type="GO" id="GO:0005886">
    <property type="term" value="C:plasma membrane"/>
    <property type="evidence" value="ECO:0007669"/>
    <property type="project" value="UniProtKB-SubCell"/>
</dbReference>
<dbReference type="EMBL" id="WMZU01000017">
    <property type="protein sequence ID" value="MTS27869.1"/>
    <property type="molecule type" value="Genomic_DNA"/>
</dbReference>
<reference evidence="9 11" key="1">
    <citation type="submission" date="2015-10" db="EMBL/GenBank/DDBJ databases">
        <title>A novel member of the family Ruminococcaceae isolated from human faeces.</title>
        <authorList>
            <person name="Shkoporov A.N."/>
            <person name="Chaplin A.V."/>
            <person name="Motuzova O.V."/>
            <person name="Kafarskaia L.I."/>
            <person name="Efimov B.A."/>
        </authorList>
    </citation>
    <scope>NUCLEOTIDE SEQUENCE [LARGE SCALE GENOMIC DNA]</scope>
    <source>
        <strain evidence="9 11">668</strain>
    </source>
</reference>
<dbReference type="Proteomes" id="UP000472755">
    <property type="component" value="Unassembled WGS sequence"/>
</dbReference>
<dbReference type="RefSeq" id="WP_058722784.1">
    <property type="nucleotide sequence ID" value="NZ_DBGALN010000292.1"/>
</dbReference>
<keyword evidence="5 7" id="KW-1133">Transmembrane helix</keyword>
<feature type="transmembrane region" description="Helical" evidence="7">
    <location>
        <begin position="83"/>
        <end position="102"/>
    </location>
</feature>
<feature type="domain" description="ABC transmembrane type-1" evidence="8">
    <location>
        <begin position="79"/>
        <end position="270"/>
    </location>
</feature>
<evidence type="ECO:0000256" key="1">
    <source>
        <dbReference type="ARBA" id="ARBA00004651"/>
    </source>
</evidence>
<dbReference type="PROSITE" id="PS50928">
    <property type="entry name" value="ABC_TM1"/>
    <property type="match status" value="1"/>
</dbReference>
<dbReference type="Proteomes" id="UP000053433">
    <property type="component" value="Unassembled WGS sequence"/>
</dbReference>
<evidence type="ECO:0000256" key="2">
    <source>
        <dbReference type="ARBA" id="ARBA00022448"/>
    </source>
</evidence>
<evidence type="ECO:0000313" key="11">
    <source>
        <dbReference type="Proteomes" id="UP000053433"/>
    </source>
</evidence>
<sequence length="286" mass="32390">MKKPQLGMSARKTVGNTVYHIFMVALSVIMIYPFIWSLLSSFKSSEQLYGGNPLDLWPRPFTMENYKRLFQVLPFDKFTVNSVFLSVAMPLCMIAVASLTAYALTRLEFRGRNILFLAFIATMMIPSHVTLIPNYKIVVDMKLINTYAALFLTNMFTGANAFNIFFFRQFFLSIPKDLENAAIIDGCTRLGVFFRIVLPNAKPAIATTAILSFRSVWNAFLWPMLVINDYDKLTLTVGLKYLKEWEPNWAVLLAGASLSIVPIVIVFLIFQKQFMASTMNSGFGGK</sequence>
<dbReference type="PANTHER" id="PTHR43744:SF12">
    <property type="entry name" value="ABC TRANSPORTER PERMEASE PROTEIN MG189-RELATED"/>
    <property type="match status" value="1"/>
</dbReference>
<feature type="transmembrane region" description="Helical" evidence="7">
    <location>
        <begin position="114"/>
        <end position="135"/>
    </location>
</feature>
<keyword evidence="4 7" id="KW-0812">Transmembrane</keyword>
<organism evidence="9 11">
    <name type="scientific">Ruthenibacterium lactatiformans</name>
    <dbReference type="NCBI Taxonomy" id="1550024"/>
    <lineage>
        <taxon>Bacteria</taxon>
        <taxon>Bacillati</taxon>
        <taxon>Bacillota</taxon>
        <taxon>Clostridia</taxon>
        <taxon>Eubacteriales</taxon>
        <taxon>Oscillospiraceae</taxon>
        <taxon>Ruthenibacterium</taxon>
    </lineage>
</organism>
<gene>
    <name evidence="9" type="ORF">ASJ35_03440</name>
    <name evidence="10" type="ORF">GMD59_11295</name>
</gene>
<evidence type="ECO:0000256" key="3">
    <source>
        <dbReference type="ARBA" id="ARBA00022475"/>
    </source>
</evidence>
<evidence type="ECO:0000313" key="12">
    <source>
        <dbReference type="Proteomes" id="UP000472755"/>
    </source>
</evidence>
<name>A0A0W7TU48_9FIRM</name>
<dbReference type="AlphaFoldDB" id="A0A0W7TU48"/>
<feature type="transmembrane region" description="Helical" evidence="7">
    <location>
        <begin position="204"/>
        <end position="227"/>
    </location>
</feature>
<evidence type="ECO:0000256" key="5">
    <source>
        <dbReference type="ARBA" id="ARBA00022989"/>
    </source>
</evidence>